<keyword evidence="2" id="KW-1185">Reference proteome</keyword>
<evidence type="ECO:0008006" key="3">
    <source>
        <dbReference type="Google" id="ProtNLM"/>
    </source>
</evidence>
<dbReference type="EMBL" id="JBJKTR010000001">
    <property type="protein sequence ID" value="KAL3379656.1"/>
    <property type="molecule type" value="Genomic_DNA"/>
</dbReference>
<evidence type="ECO:0000313" key="2">
    <source>
        <dbReference type="Proteomes" id="UP001627284"/>
    </source>
</evidence>
<gene>
    <name evidence="1" type="ORF">AABB24_000389</name>
</gene>
<feature type="non-terminal residue" evidence="1">
    <location>
        <position position="1"/>
    </location>
</feature>
<name>A0ABD2VEW5_9SOLN</name>
<reference evidence="1 2" key="1">
    <citation type="submission" date="2024-05" db="EMBL/GenBank/DDBJ databases">
        <title>De novo assembly of an allotetraploid wild potato.</title>
        <authorList>
            <person name="Hosaka A.J."/>
        </authorList>
    </citation>
    <scope>NUCLEOTIDE SEQUENCE [LARGE SCALE GENOMIC DNA]</scope>
    <source>
        <tissue evidence="1">Young leaves</tissue>
    </source>
</reference>
<dbReference type="AlphaFoldDB" id="A0ABD2VEW5"/>
<organism evidence="1 2">
    <name type="scientific">Solanum stoloniferum</name>
    <dbReference type="NCBI Taxonomy" id="62892"/>
    <lineage>
        <taxon>Eukaryota</taxon>
        <taxon>Viridiplantae</taxon>
        <taxon>Streptophyta</taxon>
        <taxon>Embryophyta</taxon>
        <taxon>Tracheophyta</taxon>
        <taxon>Spermatophyta</taxon>
        <taxon>Magnoliopsida</taxon>
        <taxon>eudicotyledons</taxon>
        <taxon>Gunneridae</taxon>
        <taxon>Pentapetalae</taxon>
        <taxon>asterids</taxon>
        <taxon>lamiids</taxon>
        <taxon>Solanales</taxon>
        <taxon>Solanaceae</taxon>
        <taxon>Solanoideae</taxon>
        <taxon>Solaneae</taxon>
        <taxon>Solanum</taxon>
    </lineage>
</organism>
<comment type="caution">
    <text evidence="1">The sequence shown here is derived from an EMBL/GenBank/DDBJ whole genome shotgun (WGS) entry which is preliminary data.</text>
</comment>
<accession>A0ABD2VEW5</accession>
<sequence length="105" mass="11568">NLRRRKKKKVQLEEMTNIKGLSLTILLVSVILASSYIHEAFAQAGYGGIDPFEAALVHCNAGPIEKQNCCKALSAAVHNEEFCWSSLFGQIFVTDLINCPVIPMC</sequence>
<dbReference type="Proteomes" id="UP001627284">
    <property type="component" value="Unassembled WGS sequence"/>
</dbReference>
<evidence type="ECO:0000313" key="1">
    <source>
        <dbReference type="EMBL" id="KAL3379656.1"/>
    </source>
</evidence>
<protein>
    <recommendedName>
        <fullName evidence="3">Prolamin-like domain-containing protein</fullName>
    </recommendedName>
</protein>
<proteinExistence type="predicted"/>